<reference evidence="1" key="1">
    <citation type="submission" date="2019-08" db="EMBL/GenBank/DDBJ databases">
        <authorList>
            <person name="Kucharzyk K."/>
            <person name="Murdoch R.W."/>
            <person name="Higgins S."/>
            <person name="Loffler F."/>
        </authorList>
    </citation>
    <scope>NUCLEOTIDE SEQUENCE</scope>
</reference>
<protein>
    <recommendedName>
        <fullName evidence="2">TonB-dependent receptor SusC</fullName>
    </recommendedName>
</protein>
<dbReference type="AlphaFoldDB" id="A0A644YCX5"/>
<evidence type="ECO:0008006" key="2">
    <source>
        <dbReference type="Google" id="ProtNLM"/>
    </source>
</evidence>
<name>A0A644YCX5_9ZZZZ</name>
<dbReference type="SUPFAM" id="SSF49464">
    <property type="entry name" value="Carboxypeptidase regulatory domain-like"/>
    <property type="match status" value="1"/>
</dbReference>
<sequence length="280" mass="31407">MKKISILFAFLLGFSNFITAQNSYSGSVYEENSTTPIPYAIVKVQHKNIGIVSNESGKFNLSNQGIDAGDSIIVTCLGYKPKFFSVSEWENDMNIYMAPDPIQLSEAKISAKRAKEIKIGITNGGTKSLFIPLFTKKEFSTDNLIGREIGTIFNIEKNCSINGIHIYVASNKYDSIKMRAIFYSVENGLPKDIIVNRDIIFSVSEKNGWVNIDISQHNIHFYEGQQIALTLMTLDETNKDQFFIYAKMLSKNGLLRRDNALGNWKKSKGGMSVYISGFVN</sequence>
<dbReference type="EMBL" id="VSSQ01004639">
    <property type="protein sequence ID" value="MPM26057.1"/>
    <property type="molecule type" value="Genomic_DNA"/>
</dbReference>
<dbReference type="Pfam" id="PF13715">
    <property type="entry name" value="CarbopepD_reg_2"/>
    <property type="match status" value="1"/>
</dbReference>
<organism evidence="1">
    <name type="scientific">bioreactor metagenome</name>
    <dbReference type="NCBI Taxonomy" id="1076179"/>
    <lineage>
        <taxon>unclassified sequences</taxon>
        <taxon>metagenomes</taxon>
        <taxon>ecological metagenomes</taxon>
    </lineage>
</organism>
<comment type="caution">
    <text evidence="1">The sequence shown here is derived from an EMBL/GenBank/DDBJ whole genome shotgun (WGS) entry which is preliminary data.</text>
</comment>
<accession>A0A644YCX5</accession>
<proteinExistence type="predicted"/>
<gene>
    <name evidence="1" type="ORF">SDC9_72558</name>
</gene>
<dbReference type="InterPro" id="IPR008969">
    <property type="entry name" value="CarboxyPept-like_regulatory"/>
</dbReference>
<evidence type="ECO:0000313" key="1">
    <source>
        <dbReference type="EMBL" id="MPM26057.1"/>
    </source>
</evidence>